<dbReference type="InterPro" id="IPR036291">
    <property type="entry name" value="NAD(P)-bd_dom_sf"/>
</dbReference>
<evidence type="ECO:0000313" key="2">
    <source>
        <dbReference type="EMBL" id="MBC9932789.1"/>
    </source>
</evidence>
<comment type="caution">
    <text evidence="2">The sequence shown here is derived from an EMBL/GenBank/DDBJ whole genome shotgun (WGS) entry which is preliminary data.</text>
</comment>
<keyword evidence="3" id="KW-1185">Reference proteome</keyword>
<feature type="domain" description="NAD-dependent epimerase/dehydratase" evidence="1">
    <location>
        <begin position="3"/>
        <end position="213"/>
    </location>
</feature>
<dbReference type="EMBL" id="JACVFC010000003">
    <property type="protein sequence ID" value="MBC9932789.1"/>
    <property type="molecule type" value="Genomic_DNA"/>
</dbReference>
<protein>
    <submittedName>
        <fullName evidence="2">SDR family oxidoreductase</fullName>
    </submittedName>
</protein>
<dbReference type="InterPro" id="IPR001509">
    <property type="entry name" value="Epimerase_deHydtase"/>
</dbReference>
<evidence type="ECO:0000259" key="1">
    <source>
        <dbReference type="Pfam" id="PF01370"/>
    </source>
</evidence>
<dbReference type="Pfam" id="PF01370">
    <property type="entry name" value="Epimerase"/>
    <property type="match status" value="1"/>
</dbReference>
<dbReference type="CDD" id="cd05262">
    <property type="entry name" value="SDR_a7"/>
    <property type="match status" value="1"/>
</dbReference>
<dbReference type="InterPro" id="IPR051783">
    <property type="entry name" value="NAD(P)-dependent_oxidoreduct"/>
</dbReference>
<dbReference type="Proteomes" id="UP000659124">
    <property type="component" value="Unassembled WGS sequence"/>
</dbReference>
<gene>
    <name evidence="2" type="ORF">ICL07_20550</name>
</gene>
<dbReference type="Gene3D" id="3.40.50.720">
    <property type="entry name" value="NAD(P)-binding Rossmann-like Domain"/>
    <property type="match status" value="1"/>
</dbReference>
<proteinExistence type="predicted"/>
<dbReference type="SUPFAM" id="SSF51735">
    <property type="entry name" value="NAD(P)-binding Rossmann-fold domains"/>
    <property type="match status" value="1"/>
</dbReference>
<dbReference type="PANTHER" id="PTHR48079">
    <property type="entry name" value="PROTEIN YEEZ"/>
    <property type="match status" value="1"/>
</dbReference>
<dbReference type="RefSeq" id="WP_188089925.1">
    <property type="nucleotide sequence ID" value="NZ_JACVFC010000003.1"/>
</dbReference>
<accession>A0ABR7TTQ9</accession>
<reference evidence="2 3" key="1">
    <citation type="submission" date="2020-09" db="EMBL/GenBank/DDBJ databases">
        <title>Genome sequences of type strains of Chitinophaga qingshengii and Chitinophaga varians.</title>
        <authorList>
            <person name="Kittiwongwattana C."/>
        </authorList>
    </citation>
    <scope>NUCLEOTIDE SEQUENCE [LARGE SCALE GENOMIC DNA]</scope>
    <source>
        <strain evidence="2 3">JCM 30026</strain>
    </source>
</reference>
<organism evidence="2 3">
    <name type="scientific">Chitinophaga qingshengii</name>
    <dbReference type="NCBI Taxonomy" id="1569794"/>
    <lineage>
        <taxon>Bacteria</taxon>
        <taxon>Pseudomonadati</taxon>
        <taxon>Bacteroidota</taxon>
        <taxon>Chitinophagia</taxon>
        <taxon>Chitinophagales</taxon>
        <taxon>Chitinophagaceae</taxon>
        <taxon>Chitinophaga</taxon>
    </lineage>
</organism>
<dbReference type="PANTHER" id="PTHR48079:SF6">
    <property type="entry name" value="NAD(P)-BINDING DOMAIN-CONTAINING PROTEIN-RELATED"/>
    <property type="match status" value="1"/>
</dbReference>
<sequence length="300" mass="31860">MRVFVTGATGFVGTAVVQELLSAGHQVTGLARSEAAAQKLIDLGAEVHRGDLNDIPSLQAGATAADGVIHLGFIHDFSRFKEMCAVDGKAIEAIGETLAGTDRPFIVTSGTGVIAKDSIITEQDRLQDDHSPRSATERAVDKIVAKGVRASVVRLPPCTHGEGDKGGFIPLLTGIAKERGSSAMIKDGSNVWPAVHKEDAARLYRLALEANAPGGTRYHAVAEQGVPFKIIATAIGEKLGLPVISLQPDDIAAHFTWFAYFAQFNNLSSAAITQNMLGWTPIHPSLREDLEGDVYFPANN</sequence>
<evidence type="ECO:0000313" key="3">
    <source>
        <dbReference type="Proteomes" id="UP000659124"/>
    </source>
</evidence>
<name>A0ABR7TTQ9_9BACT</name>